<dbReference type="EMBL" id="QGNW01000082">
    <property type="protein sequence ID" value="RVX00348.1"/>
    <property type="molecule type" value="Genomic_DNA"/>
</dbReference>
<evidence type="ECO:0000313" key="12">
    <source>
        <dbReference type="EMBL" id="RVX00348.1"/>
    </source>
</evidence>
<evidence type="ECO:0000256" key="8">
    <source>
        <dbReference type="ARBA" id="ARBA00023157"/>
    </source>
</evidence>
<dbReference type="SUPFAM" id="SSF53474">
    <property type="entry name" value="alpha/beta-Hydrolases"/>
    <property type="match status" value="1"/>
</dbReference>
<dbReference type="PANTHER" id="PTHR11802:SF132">
    <property type="entry name" value="SERINE CARBOXYPEPTIDASE-LIKE 36-RELATED"/>
    <property type="match status" value="1"/>
</dbReference>
<dbReference type="FunFam" id="3.40.50.1820:FF:000409">
    <property type="entry name" value="Carboxypeptidase"/>
    <property type="match status" value="1"/>
</dbReference>
<sequence>MQELGPFRVHSDGKTLYRNQYAWNKVANVLFLESPAGVGFSYSNTTSDNQSGGDRKTANENYAFLVNWLERFPEYKKRDFYISGESYAGHYVPQLAHTILHHNKKANGPIINLKGIIIGNAVIDDEADDIGRYQYLGSHALVSEKTIHQMEKHCNFSPGATSQSKECTEAVDEVHSNIDVIDIYNIYSPLCFNTILTAKPKKVTPEFDPCSDYYVSAYLNRADVQKALHANVTKLNGDTDGDVPVTSTMASIGKMRLSVKTPWHPWFVAGEVGGYTEVYKGDLTFATVRGAGHQVPSFRPKRALSLIVHFLSGHSSSQAFIKTLTGVFNISGGF</sequence>
<evidence type="ECO:0000256" key="1">
    <source>
        <dbReference type="ARBA" id="ARBA00004613"/>
    </source>
</evidence>
<keyword evidence="3" id="KW-0964">Secreted</keyword>
<dbReference type="AlphaFoldDB" id="A0A438IUD2"/>
<dbReference type="InterPro" id="IPR001563">
    <property type="entry name" value="Peptidase_S10"/>
</dbReference>
<evidence type="ECO:0000256" key="5">
    <source>
        <dbReference type="ARBA" id="ARBA00022670"/>
    </source>
</evidence>
<organism evidence="12 13">
    <name type="scientific">Vitis vinifera</name>
    <name type="common">Grape</name>
    <dbReference type="NCBI Taxonomy" id="29760"/>
    <lineage>
        <taxon>Eukaryota</taxon>
        <taxon>Viridiplantae</taxon>
        <taxon>Streptophyta</taxon>
        <taxon>Embryophyta</taxon>
        <taxon>Tracheophyta</taxon>
        <taxon>Spermatophyta</taxon>
        <taxon>Magnoliopsida</taxon>
        <taxon>eudicotyledons</taxon>
        <taxon>Gunneridae</taxon>
        <taxon>Pentapetalae</taxon>
        <taxon>rosids</taxon>
        <taxon>Vitales</taxon>
        <taxon>Vitaceae</taxon>
        <taxon>Viteae</taxon>
        <taxon>Vitis</taxon>
    </lineage>
</organism>
<evidence type="ECO:0000256" key="7">
    <source>
        <dbReference type="ARBA" id="ARBA00022801"/>
    </source>
</evidence>
<dbReference type="InterPro" id="IPR018202">
    <property type="entry name" value="Ser_caboxypep_ser_AS"/>
</dbReference>
<dbReference type="FunFam" id="3.40.50.11320:FF:000002">
    <property type="entry name" value="Carboxypeptidase"/>
    <property type="match status" value="1"/>
</dbReference>
<dbReference type="Gene3D" id="3.40.50.1820">
    <property type="entry name" value="alpha/beta hydrolase"/>
    <property type="match status" value="1"/>
</dbReference>
<dbReference type="GO" id="GO:0005576">
    <property type="term" value="C:extracellular region"/>
    <property type="evidence" value="ECO:0007669"/>
    <property type="project" value="UniProtKB-SubCell"/>
</dbReference>
<dbReference type="InterPro" id="IPR033124">
    <property type="entry name" value="Ser_caboxypep_his_AS"/>
</dbReference>
<dbReference type="GO" id="GO:0004185">
    <property type="term" value="F:serine-type carboxypeptidase activity"/>
    <property type="evidence" value="ECO:0007669"/>
    <property type="project" value="UniProtKB-UniRule"/>
</dbReference>
<evidence type="ECO:0000256" key="3">
    <source>
        <dbReference type="ARBA" id="ARBA00022525"/>
    </source>
</evidence>
<dbReference type="PRINTS" id="PR00724">
    <property type="entry name" value="CRBOXYPTASEC"/>
</dbReference>
<evidence type="ECO:0000256" key="4">
    <source>
        <dbReference type="ARBA" id="ARBA00022645"/>
    </source>
</evidence>
<keyword evidence="6" id="KW-0732">Signal</keyword>
<comment type="similarity">
    <text evidence="2 11">Belongs to the peptidase S10 family.</text>
</comment>
<keyword evidence="8" id="KW-1015">Disulfide bond</keyword>
<dbReference type="PANTHER" id="PTHR11802">
    <property type="entry name" value="SERINE PROTEASE FAMILY S10 SERINE CARBOXYPEPTIDASE"/>
    <property type="match status" value="1"/>
</dbReference>
<dbReference type="PROSITE" id="PS00560">
    <property type="entry name" value="CARBOXYPEPT_SER_HIS"/>
    <property type="match status" value="1"/>
</dbReference>
<gene>
    <name evidence="12" type="primary">SCPL40_7</name>
    <name evidence="12" type="ORF">CK203_024604</name>
</gene>
<keyword evidence="5 11" id="KW-0645">Protease</keyword>
<evidence type="ECO:0000256" key="10">
    <source>
        <dbReference type="ARBA" id="ARBA00037399"/>
    </source>
</evidence>
<comment type="function">
    <text evidence="10">Probable carboxypeptidase.</text>
</comment>
<dbReference type="Gene3D" id="6.10.250.940">
    <property type="match status" value="1"/>
</dbReference>
<dbReference type="GO" id="GO:0006508">
    <property type="term" value="P:proteolysis"/>
    <property type="evidence" value="ECO:0007669"/>
    <property type="project" value="UniProtKB-KW"/>
</dbReference>
<comment type="caution">
    <text evidence="12">The sequence shown here is derived from an EMBL/GenBank/DDBJ whole genome shotgun (WGS) entry which is preliminary data.</text>
</comment>
<accession>A0A438IUD2</accession>
<dbReference type="Proteomes" id="UP000288805">
    <property type="component" value="Unassembled WGS sequence"/>
</dbReference>
<reference evidence="12 13" key="1">
    <citation type="journal article" date="2018" name="PLoS Genet.">
        <title>Population sequencing reveals clonal diversity and ancestral inbreeding in the grapevine cultivar Chardonnay.</title>
        <authorList>
            <person name="Roach M.J."/>
            <person name="Johnson D.L."/>
            <person name="Bohlmann J."/>
            <person name="van Vuuren H.J."/>
            <person name="Jones S.J."/>
            <person name="Pretorius I.S."/>
            <person name="Schmidt S.A."/>
            <person name="Borneman A.R."/>
        </authorList>
    </citation>
    <scope>NUCLEOTIDE SEQUENCE [LARGE SCALE GENOMIC DNA]</scope>
    <source>
        <strain evidence="13">cv. Chardonnay</strain>
        <tissue evidence="12">Leaf</tissue>
    </source>
</reference>
<dbReference type="Gene3D" id="3.40.50.12670">
    <property type="match status" value="1"/>
</dbReference>
<protein>
    <recommendedName>
        <fullName evidence="11">Carboxypeptidase</fullName>
        <ecNumber evidence="11">3.4.16.-</ecNumber>
    </recommendedName>
</protein>
<dbReference type="Pfam" id="PF00450">
    <property type="entry name" value="Peptidase_S10"/>
    <property type="match status" value="2"/>
</dbReference>
<proteinExistence type="inferred from homology"/>
<evidence type="ECO:0000256" key="9">
    <source>
        <dbReference type="ARBA" id="ARBA00023180"/>
    </source>
</evidence>
<keyword evidence="7 11" id="KW-0378">Hydrolase</keyword>
<evidence type="ECO:0000256" key="6">
    <source>
        <dbReference type="ARBA" id="ARBA00022729"/>
    </source>
</evidence>
<name>A0A438IUD2_VITVI</name>
<comment type="subcellular location">
    <subcellularLocation>
        <location evidence="1">Secreted</location>
    </subcellularLocation>
</comment>
<dbReference type="InterPro" id="IPR029058">
    <property type="entry name" value="AB_hydrolase_fold"/>
</dbReference>
<keyword evidence="4 11" id="KW-0121">Carboxypeptidase</keyword>
<dbReference type="PROSITE" id="PS00131">
    <property type="entry name" value="CARBOXYPEPT_SER_SER"/>
    <property type="match status" value="1"/>
</dbReference>
<keyword evidence="9" id="KW-0325">Glycoprotein</keyword>
<dbReference type="EC" id="3.4.16.-" evidence="11"/>
<evidence type="ECO:0000313" key="13">
    <source>
        <dbReference type="Proteomes" id="UP000288805"/>
    </source>
</evidence>
<evidence type="ECO:0000256" key="2">
    <source>
        <dbReference type="ARBA" id="ARBA00009431"/>
    </source>
</evidence>
<evidence type="ECO:0000256" key="11">
    <source>
        <dbReference type="RuleBase" id="RU361156"/>
    </source>
</evidence>